<dbReference type="InterPro" id="IPR004474">
    <property type="entry name" value="LytR_CpsA_psr"/>
</dbReference>
<protein>
    <recommendedName>
        <fullName evidence="4">Cell envelope-related transcriptional attenuator domain-containing protein</fullName>
    </recommendedName>
</protein>
<feature type="transmembrane region" description="Helical" evidence="3">
    <location>
        <begin position="34"/>
        <end position="60"/>
    </location>
</feature>
<name>A0ABP8AFE5_9MICO</name>
<comment type="caution">
    <text evidence="5">The sequence shown here is derived from an EMBL/GenBank/DDBJ whole genome shotgun (WGS) entry which is preliminary data.</text>
</comment>
<comment type="similarity">
    <text evidence="1">Belongs to the LytR/CpsA/Psr (LCP) family.</text>
</comment>
<keyword evidence="3" id="KW-0472">Membrane</keyword>
<dbReference type="EMBL" id="BAABBX010000001">
    <property type="protein sequence ID" value="GAA4182988.1"/>
    <property type="molecule type" value="Genomic_DNA"/>
</dbReference>
<proteinExistence type="inferred from homology"/>
<dbReference type="Pfam" id="PF03816">
    <property type="entry name" value="LytR_cpsA_psr"/>
    <property type="match status" value="1"/>
</dbReference>
<dbReference type="Proteomes" id="UP001500213">
    <property type="component" value="Unassembled WGS sequence"/>
</dbReference>
<evidence type="ECO:0000259" key="4">
    <source>
        <dbReference type="Pfam" id="PF03816"/>
    </source>
</evidence>
<feature type="region of interest" description="Disordered" evidence="2">
    <location>
        <begin position="1"/>
        <end position="28"/>
    </location>
</feature>
<feature type="domain" description="Cell envelope-related transcriptional attenuator" evidence="4">
    <location>
        <begin position="119"/>
        <end position="274"/>
    </location>
</feature>
<sequence>MTEPTNAPLRPRHGRPGRPTSIARHGRLKRRHPFAALGKILAGIGVVASVSAFSLASMAVGDVVTSTKPAVVLVNPTTHKEVTQKQGIAALQGSFNVLLAGSDSGDGNAAYGKRGENLNDVTMLMHVSADHQHITVVSFPRDMLVPIPSCPNPDGGSYSAMSSQKINVSLEYGGLACTVLTVENLTGLSIPYAAVIQFDGVVDMSNAVGGVPVCLSGPIDDPYTGLNLPAGNSTIQGQQALAFLRTRHGVGDGSDLGRISNQQVFLSSLVRTIKSADTLGNPVKVYSLAKAAASNMQLSTSLSNVQTLASMAVALKGADLANIVFVQFPTNYVQGGGAVAPDPVGEQALLTALQHDEAVQVTGTTGVGSVQDPSHASSSPSSSSSSTPGSTPTSTPTSTPSTTASSGSTQASGSGGSTVALPDQVHGQSASDYTCSRPFGK</sequence>
<evidence type="ECO:0000256" key="1">
    <source>
        <dbReference type="ARBA" id="ARBA00006068"/>
    </source>
</evidence>
<dbReference type="Gene3D" id="3.40.630.190">
    <property type="entry name" value="LCP protein"/>
    <property type="match status" value="1"/>
</dbReference>
<organism evidence="5 6">
    <name type="scientific">Gryllotalpicola kribbensis</name>
    <dbReference type="NCBI Taxonomy" id="993084"/>
    <lineage>
        <taxon>Bacteria</taxon>
        <taxon>Bacillati</taxon>
        <taxon>Actinomycetota</taxon>
        <taxon>Actinomycetes</taxon>
        <taxon>Micrococcales</taxon>
        <taxon>Microbacteriaceae</taxon>
        <taxon>Gryllotalpicola</taxon>
    </lineage>
</organism>
<accession>A0ABP8AFE5</accession>
<dbReference type="PANTHER" id="PTHR33392">
    <property type="entry name" value="POLYISOPRENYL-TEICHOIC ACID--PEPTIDOGLYCAN TEICHOIC ACID TRANSFERASE TAGU"/>
    <property type="match status" value="1"/>
</dbReference>
<dbReference type="PANTHER" id="PTHR33392:SF6">
    <property type="entry name" value="POLYISOPRENYL-TEICHOIC ACID--PEPTIDOGLYCAN TEICHOIC ACID TRANSFERASE TAGU"/>
    <property type="match status" value="1"/>
</dbReference>
<keyword evidence="3" id="KW-0812">Transmembrane</keyword>
<reference evidence="6" key="1">
    <citation type="journal article" date="2019" name="Int. J. Syst. Evol. Microbiol.">
        <title>The Global Catalogue of Microorganisms (GCM) 10K type strain sequencing project: providing services to taxonomists for standard genome sequencing and annotation.</title>
        <authorList>
            <consortium name="The Broad Institute Genomics Platform"/>
            <consortium name="The Broad Institute Genome Sequencing Center for Infectious Disease"/>
            <person name="Wu L."/>
            <person name="Ma J."/>
        </authorList>
    </citation>
    <scope>NUCLEOTIDE SEQUENCE [LARGE SCALE GENOMIC DNA]</scope>
    <source>
        <strain evidence="6">JCM 17593</strain>
    </source>
</reference>
<feature type="compositionally biased region" description="Low complexity" evidence="2">
    <location>
        <begin position="376"/>
        <end position="412"/>
    </location>
</feature>
<dbReference type="NCBIfam" id="TIGR00350">
    <property type="entry name" value="lytR_cpsA_psr"/>
    <property type="match status" value="1"/>
</dbReference>
<evidence type="ECO:0000313" key="6">
    <source>
        <dbReference type="Proteomes" id="UP001500213"/>
    </source>
</evidence>
<feature type="region of interest" description="Disordered" evidence="2">
    <location>
        <begin position="365"/>
        <end position="441"/>
    </location>
</feature>
<evidence type="ECO:0000313" key="5">
    <source>
        <dbReference type="EMBL" id="GAA4182988.1"/>
    </source>
</evidence>
<evidence type="ECO:0000256" key="3">
    <source>
        <dbReference type="SAM" id="Phobius"/>
    </source>
</evidence>
<gene>
    <name evidence="5" type="ORF">GCM10022288_01740</name>
</gene>
<dbReference type="InterPro" id="IPR050922">
    <property type="entry name" value="LytR/CpsA/Psr_CW_biosynth"/>
</dbReference>
<keyword evidence="6" id="KW-1185">Reference proteome</keyword>
<evidence type="ECO:0000256" key="2">
    <source>
        <dbReference type="SAM" id="MobiDB-lite"/>
    </source>
</evidence>
<dbReference type="RefSeq" id="WP_344772818.1">
    <property type="nucleotide sequence ID" value="NZ_BAABBX010000001.1"/>
</dbReference>
<keyword evidence="3" id="KW-1133">Transmembrane helix</keyword>